<dbReference type="RefSeq" id="WP_350262690.1">
    <property type="nucleotide sequence ID" value="NZ_CP158294.1"/>
</dbReference>
<geneLocation type="plasmid" evidence="1">
    <name>plasmindB</name>
</geneLocation>
<organism evidence="1">
    <name type="scientific">Pantoea sp. BJ2</name>
    <dbReference type="NCBI Taxonomy" id="3141322"/>
    <lineage>
        <taxon>Bacteria</taxon>
        <taxon>Pseudomonadati</taxon>
        <taxon>Pseudomonadota</taxon>
        <taxon>Gammaproteobacteria</taxon>
        <taxon>Enterobacterales</taxon>
        <taxon>Erwiniaceae</taxon>
        <taxon>Pantoea</taxon>
    </lineage>
</organism>
<protein>
    <submittedName>
        <fullName evidence="1">Uncharacterized protein</fullName>
    </submittedName>
</protein>
<name>A0AAU7U3S9_9GAMM</name>
<proteinExistence type="predicted"/>
<sequence length="244" mass="27939">MNTHNLNTATPESPKTWLKTPRARWLERKDSLLTELAKIEGDLLMHRSLEQIDGDYWTEERFFSPCDAANIVKNLIEAGAINSPVVYDMVLSVEALALELGDHEWRRIHPAALAELSIYKSDAEAARKRCIAVEIEKEKPYGVFAYGEMRYPFDEHEYETQQEVHTICLGRARTVAEAIEIAAKAWLEDKWDSHEPEKIYQDSDTESEDQTASFIPGKIFIKDDQERAVLMTTADKLEWKAPVA</sequence>
<keyword evidence="1" id="KW-0614">Plasmid</keyword>
<evidence type="ECO:0000313" key="1">
    <source>
        <dbReference type="EMBL" id="XBV47644.1"/>
    </source>
</evidence>
<dbReference type="AlphaFoldDB" id="A0AAU7U3S9"/>
<accession>A0AAU7U3S9</accession>
<gene>
    <name evidence="1" type="ORF">AAF463_23695</name>
</gene>
<reference evidence="1" key="1">
    <citation type="submission" date="2024-06" db="EMBL/GenBank/DDBJ databases">
        <title>Multiomics insights into the TNT degradation mechanism by Pantoea sp. BJ2 isolated from an ammunition destruction site.</title>
        <authorList>
            <person name="Luo J."/>
        </authorList>
    </citation>
    <scope>NUCLEOTIDE SEQUENCE</scope>
    <source>
        <strain evidence="1">BJ2</strain>
        <plasmid evidence="1">plasmindB</plasmid>
    </source>
</reference>
<dbReference type="EMBL" id="CP158294">
    <property type="protein sequence ID" value="XBV47644.1"/>
    <property type="molecule type" value="Genomic_DNA"/>
</dbReference>